<sequence length="174" mass="18622">MRASARPRGLGRFAFRGWAAAFTVCLSLMFSFFGASTASAVPTLGPAHLSSLKTGRCLDGGPANESGRGEVYTNTCQSGNPWQQWQVEIVYHASYDVVMVRHTATNTCLSQQLGLVTLPCNGGDASQLWQAKGTGWNDVELRDMPLANCLDADGSGDAYMLGCNGGPFQHWKLG</sequence>
<evidence type="ECO:0000259" key="2">
    <source>
        <dbReference type="SMART" id="SM00458"/>
    </source>
</evidence>
<dbReference type="InterPro" id="IPR035992">
    <property type="entry name" value="Ricin_B-like_lectins"/>
</dbReference>
<protein>
    <recommendedName>
        <fullName evidence="2">Ricin B lectin domain-containing protein</fullName>
    </recommendedName>
</protein>
<name>A0A117RBY2_9ACTN</name>
<dbReference type="SMART" id="SM00458">
    <property type="entry name" value="RICIN"/>
    <property type="match status" value="1"/>
</dbReference>
<feature type="chain" id="PRO_5007155354" description="Ricin B lectin domain-containing protein" evidence="1">
    <location>
        <begin position="41"/>
        <end position="174"/>
    </location>
</feature>
<dbReference type="EMBL" id="LMWW01000032">
    <property type="protein sequence ID" value="KUN82366.1"/>
    <property type="molecule type" value="Genomic_DNA"/>
</dbReference>
<evidence type="ECO:0000256" key="1">
    <source>
        <dbReference type="SAM" id="SignalP"/>
    </source>
</evidence>
<evidence type="ECO:0000313" key="3">
    <source>
        <dbReference type="EMBL" id="KUN82366.1"/>
    </source>
</evidence>
<keyword evidence="4" id="KW-1185">Reference proteome</keyword>
<organism evidence="3 4">
    <name type="scientific">Streptomyces griseoruber</name>
    <dbReference type="NCBI Taxonomy" id="1943"/>
    <lineage>
        <taxon>Bacteria</taxon>
        <taxon>Bacillati</taxon>
        <taxon>Actinomycetota</taxon>
        <taxon>Actinomycetes</taxon>
        <taxon>Kitasatosporales</taxon>
        <taxon>Streptomycetaceae</taxon>
        <taxon>Streptomyces</taxon>
    </lineage>
</organism>
<dbReference type="PROSITE" id="PS50231">
    <property type="entry name" value="RICIN_B_LECTIN"/>
    <property type="match status" value="1"/>
</dbReference>
<proteinExistence type="predicted"/>
<dbReference type="InterPro" id="IPR000772">
    <property type="entry name" value="Ricin_B_lectin"/>
</dbReference>
<reference evidence="3 4" key="1">
    <citation type="submission" date="2015-10" db="EMBL/GenBank/DDBJ databases">
        <title>Draft genome sequence of Streptomyces griseoruber DSM 40281, type strain for the species Streptomyces griseoruber.</title>
        <authorList>
            <person name="Ruckert C."/>
            <person name="Winkler A."/>
            <person name="Kalinowski J."/>
            <person name="Kampfer P."/>
            <person name="Glaeser S."/>
        </authorList>
    </citation>
    <scope>NUCLEOTIDE SEQUENCE [LARGE SCALE GENOMIC DNA]</scope>
    <source>
        <strain evidence="3 4">DSM 40281</strain>
    </source>
</reference>
<dbReference type="Gene3D" id="2.80.10.50">
    <property type="match status" value="1"/>
</dbReference>
<feature type="signal peptide" evidence="1">
    <location>
        <begin position="1"/>
        <end position="40"/>
    </location>
</feature>
<keyword evidence="1" id="KW-0732">Signal</keyword>
<dbReference type="AlphaFoldDB" id="A0A117RBY2"/>
<gene>
    <name evidence="3" type="ORF">AQJ64_20025</name>
</gene>
<accession>A0A117RBY2</accession>
<dbReference type="Proteomes" id="UP000052982">
    <property type="component" value="Unassembled WGS sequence"/>
</dbReference>
<feature type="domain" description="Ricin B lectin" evidence="2">
    <location>
        <begin position="45"/>
        <end position="174"/>
    </location>
</feature>
<dbReference type="SUPFAM" id="SSF50370">
    <property type="entry name" value="Ricin B-like lectins"/>
    <property type="match status" value="1"/>
</dbReference>
<dbReference type="CDD" id="cd23415">
    <property type="entry name" value="beta-trefoil_Ricin_AH"/>
    <property type="match status" value="1"/>
</dbReference>
<comment type="caution">
    <text evidence="3">The sequence shown here is derived from an EMBL/GenBank/DDBJ whole genome shotgun (WGS) entry which is preliminary data.</text>
</comment>
<evidence type="ECO:0000313" key="4">
    <source>
        <dbReference type="Proteomes" id="UP000052982"/>
    </source>
</evidence>